<evidence type="ECO:0000256" key="7">
    <source>
        <dbReference type="ARBA" id="ARBA00023136"/>
    </source>
</evidence>
<dbReference type="Proteomes" id="UP000291121">
    <property type="component" value="Chromosome"/>
</dbReference>
<dbReference type="PROSITE" id="PS50850">
    <property type="entry name" value="MFS"/>
    <property type="match status" value="1"/>
</dbReference>
<evidence type="ECO:0000256" key="1">
    <source>
        <dbReference type="ARBA" id="ARBA00004651"/>
    </source>
</evidence>
<dbReference type="AlphaFoldDB" id="A0A4P6G6Z4"/>
<feature type="transmembrane region" description="Helical" evidence="8">
    <location>
        <begin position="243"/>
        <end position="267"/>
    </location>
</feature>
<evidence type="ECO:0000256" key="3">
    <source>
        <dbReference type="ARBA" id="ARBA00022448"/>
    </source>
</evidence>
<sequence>MTVNLGNHRVSCPRVALFLAGCAAFINLYATQGLLNELAAAFHISPRQASWSITVTTLAVAITAPFVGRLTARGEQHRIIAVAAILLALPAMMAACSGSFSELLLWRAVQGMLIPVVFATSVAYIGVRWSGGAVTEMTSLYIAGTVLGGFSGRFLSGLITEFDDWRLALAVLAGLNLIIGLGIFLLLPRNLRSPVQTPADRKAMRSELLSRPLLATYAVGFCVLFAQVAMFTYVGLHLSRAPFALGTAALGSIYAVFLLALVVVPIAGRLSKARPRSELVRVAAWLGVSGSVLTLWPSLWLIVGGLALSCTGVFLAQSAANAFITAHARQSKASAVGVYLTCYYLGGSFGAFVPGVLWEQWGWPGCVALIAVFQLLPLLIVRGGWKYFPVAIIAAPVPVNVPETIIQQGKKR</sequence>
<dbReference type="EMBL" id="CP024767">
    <property type="protein sequence ID" value="QAY86927.1"/>
    <property type="molecule type" value="Genomic_DNA"/>
</dbReference>
<reference evidence="10 11" key="1">
    <citation type="submission" date="2017-11" db="EMBL/GenBank/DDBJ databases">
        <title>Genome sequence of Pseudomonas arsenicoxydans ACM1.</title>
        <authorList>
            <person name="Nascimento F.X."/>
        </authorList>
    </citation>
    <scope>NUCLEOTIDE SEQUENCE [LARGE SCALE GENOMIC DNA]</scope>
    <source>
        <strain evidence="10 11">ACM1</strain>
    </source>
</reference>
<evidence type="ECO:0000256" key="6">
    <source>
        <dbReference type="ARBA" id="ARBA00022989"/>
    </source>
</evidence>
<feature type="transmembrane region" description="Helical" evidence="8">
    <location>
        <begin position="79"/>
        <end position="100"/>
    </location>
</feature>
<dbReference type="PANTHER" id="PTHR43271:SF2">
    <property type="entry name" value="BLL2771 PROTEIN"/>
    <property type="match status" value="1"/>
</dbReference>
<evidence type="ECO:0000313" key="10">
    <source>
        <dbReference type="EMBL" id="QAY86927.1"/>
    </source>
</evidence>
<feature type="transmembrane region" description="Helical" evidence="8">
    <location>
        <begin position="139"/>
        <end position="159"/>
    </location>
</feature>
<feature type="transmembrane region" description="Helical" evidence="8">
    <location>
        <begin position="336"/>
        <end position="355"/>
    </location>
</feature>
<feature type="transmembrane region" description="Helical" evidence="8">
    <location>
        <begin position="12"/>
        <end position="29"/>
    </location>
</feature>
<feature type="transmembrane region" description="Helical" evidence="8">
    <location>
        <begin position="208"/>
        <end position="231"/>
    </location>
</feature>
<dbReference type="Pfam" id="PF07690">
    <property type="entry name" value="MFS_1"/>
    <property type="match status" value="1"/>
</dbReference>
<keyword evidence="6 8" id="KW-1133">Transmembrane helix</keyword>
<dbReference type="GO" id="GO:0022857">
    <property type="term" value="F:transmembrane transporter activity"/>
    <property type="evidence" value="ECO:0007669"/>
    <property type="project" value="InterPro"/>
</dbReference>
<dbReference type="GO" id="GO:0005886">
    <property type="term" value="C:plasma membrane"/>
    <property type="evidence" value="ECO:0007669"/>
    <property type="project" value="UniProtKB-SubCell"/>
</dbReference>
<dbReference type="InterPro" id="IPR011701">
    <property type="entry name" value="MFS"/>
</dbReference>
<accession>A0A4P6G6Z4</accession>
<dbReference type="InterPro" id="IPR020846">
    <property type="entry name" value="MFS_dom"/>
</dbReference>
<dbReference type="InterPro" id="IPR036259">
    <property type="entry name" value="MFS_trans_sf"/>
</dbReference>
<feature type="transmembrane region" description="Helical" evidence="8">
    <location>
        <begin position="279"/>
        <end position="296"/>
    </location>
</feature>
<name>A0A4P6G6Z4_9PSED</name>
<feature type="domain" description="Major facilitator superfamily (MFS) profile" evidence="9">
    <location>
        <begin position="13"/>
        <end position="386"/>
    </location>
</feature>
<dbReference type="SUPFAM" id="SSF103473">
    <property type="entry name" value="MFS general substrate transporter"/>
    <property type="match status" value="1"/>
</dbReference>
<organism evidence="10 11">
    <name type="scientific">Pseudomonas arsenicoxydans</name>
    <dbReference type="NCBI Taxonomy" id="702115"/>
    <lineage>
        <taxon>Bacteria</taxon>
        <taxon>Pseudomonadati</taxon>
        <taxon>Pseudomonadota</taxon>
        <taxon>Gammaproteobacteria</taxon>
        <taxon>Pseudomonadales</taxon>
        <taxon>Pseudomonadaceae</taxon>
        <taxon>Pseudomonas</taxon>
    </lineage>
</organism>
<dbReference type="CDD" id="cd17324">
    <property type="entry name" value="MFS_NepI_like"/>
    <property type="match status" value="1"/>
</dbReference>
<feature type="transmembrane region" description="Helical" evidence="8">
    <location>
        <begin position="49"/>
        <end position="67"/>
    </location>
</feature>
<evidence type="ECO:0000256" key="2">
    <source>
        <dbReference type="ARBA" id="ARBA00008335"/>
    </source>
</evidence>
<evidence type="ECO:0000256" key="4">
    <source>
        <dbReference type="ARBA" id="ARBA00022475"/>
    </source>
</evidence>
<keyword evidence="3" id="KW-0813">Transport</keyword>
<dbReference type="PANTHER" id="PTHR43271">
    <property type="entry name" value="BLL2771 PROTEIN"/>
    <property type="match status" value="1"/>
</dbReference>
<comment type="similarity">
    <text evidence="2">Belongs to the major facilitator superfamily.</text>
</comment>
<gene>
    <name evidence="10" type="ORF">CUN61_24570</name>
</gene>
<evidence type="ECO:0000259" key="9">
    <source>
        <dbReference type="PROSITE" id="PS50850"/>
    </source>
</evidence>
<feature type="transmembrane region" description="Helical" evidence="8">
    <location>
        <begin position="302"/>
        <end position="324"/>
    </location>
</feature>
<proteinExistence type="inferred from homology"/>
<keyword evidence="4" id="KW-1003">Cell membrane</keyword>
<keyword evidence="11" id="KW-1185">Reference proteome</keyword>
<evidence type="ECO:0000313" key="11">
    <source>
        <dbReference type="Proteomes" id="UP000291121"/>
    </source>
</evidence>
<evidence type="ECO:0000256" key="8">
    <source>
        <dbReference type="SAM" id="Phobius"/>
    </source>
</evidence>
<feature type="transmembrane region" description="Helical" evidence="8">
    <location>
        <begin position="165"/>
        <end position="187"/>
    </location>
</feature>
<protein>
    <submittedName>
        <fullName evidence="10">MFS transporter</fullName>
    </submittedName>
</protein>
<keyword evidence="7 8" id="KW-0472">Membrane</keyword>
<comment type="subcellular location">
    <subcellularLocation>
        <location evidence="1">Cell membrane</location>
        <topology evidence="1">Multi-pass membrane protein</topology>
    </subcellularLocation>
</comment>
<evidence type="ECO:0000256" key="5">
    <source>
        <dbReference type="ARBA" id="ARBA00022692"/>
    </source>
</evidence>
<keyword evidence="5 8" id="KW-0812">Transmembrane</keyword>
<dbReference type="Gene3D" id="1.20.1250.20">
    <property type="entry name" value="MFS general substrate transporter like domains"/>
    <property type="match status" value="1"/>
</dbReference>
<feature type="transmembrane region" description="Helical" evidence="8">
    <location>
        <begin position="106"/>
        <end position="127"/>
    </location>
</feature>
<feature type="transmembrane region" description="Helical" evidence="8">
    <location>
        <begin position="361"/>
        <end position="381"/>
    </location>
</feature>